<gene>
    <name evidence="3" type="ORF">KAJ83_14330</name>
</gene>
<feature type="transmembrane region" description="Helical" evidence="2">
    <location>
        <begin position="45"/>
        <end position="66"/>
    </location>
</feature>
<evidence type="ECO:0000313" key="4">
    <source>
        <dbReference type="Proteomes" id="UP000672602"/>
    </source>
</evidence>
<keyword evidence="2" id="KW-0472">Membrane</keyword>
<sequence length="117" mass="12431">MHRLIGLIIGLPILLIGASFAGSNLQTVRLSLFPLPFEAETTVALTVYVALVVGFVAGAVIAWFGAGRLRARARDNEIAARRARNEVERLKTKAERNASAALEAPKGGRPKAIAAGR</sequence>
<reference evidence="3" key="1">
    <citation type="submission" date="2021-04" db="EMBL/GenBank/DDBJ databases">
        <authorList>
            <person name="Zhang D.-C."/>
        </authorList>
    </citation>
    <scope>NUCLEOTIDE SEQUENCE</scope>
    <source>
        <strain evidence="3">CGMCC 1.15697</strain>
    </source>
</reference>
<protein>
    <submittedName>
        <fullName evidence="3">LapA family protein</fullName>
    </submittedName>
</protein>
<keyword evidence="2" id="KW-0812">Transmembrane</keyword>
<keyword evidence="2" id="KW-1133">Transmembrane helix</keyword>
<name>A0A8J7S438_9PROT</name>
<evidence type="ECO:0000256" key="1">
    <source>
        <dbReference type="SAM" id="MobiDB-lite"/>
    </source>
</evidence>
<feature type="region of interest" description="Disordered" evidence="1">
    <location>
        <begin position="94"/>
        <end position="117"/>
    </location>
</feature>
<accession>A0A8J7S438</accession>
<dbReference type="Proteomes" id="UP000672602">
    <property type="component" value="Unassembled WGS sequence"/>
</dbReference>
<evidence type="ECO:0000313" key="3">
    <source>
        <dbReference type="EMBL" id="MBP5858193.1"/>
    </source>
</evidence>
<dbReference type="EMBL" id="JAGMWN010000006">
    <property type="protein sequence ID" value="MBP5858193.1"/>
    <property type="molecule type" value="Genomic_DNA"/>
</dbReference>
<organism evidence="3 4">
    <name type="scientific">Marivibrio halodurans</name>
    <dbReference type="NCBI Taxonomy" id="2039722"/>
    <lineage>
        <taxon>Bacteria</taxon>
        <taxon>Pseudomonadati</taxon>
        <taxon>Pseudomonadota</taxon>
        <taxon>Alphaproteobacteria</taxon>
        <taxon>Rhodospirillales</taxon>
        <taxon>Rhodospirillaceae</taxon>
        <taxon>Marivibrio</taxon>
    </lineage>
</organism>
<keyword evidence="4" id="KW-1185">Reference proteome</keyword>
<evidence type="ECO:0000256" key="2">
    <source>
        <dbReference type="SAM" id="Phobius"/>
    </source>
</evidence>
<comment type="caution">
    <text evidence="3">The sequence shown here is derived from an EMBL/GenBank/DDBJ whole genome shotgun (WGS) entry which is preliminary data.</text>
</comment>
<dbReference type="RefSeq" id="WP_210682760.1">
    <property type="nucleotide sequence ID" value="NZ_JAGMWN010000006.1"/>
</dbReference>
<proteinExistence type="predicted"/>
<dbReference type="AlphaFoldDB" id="A0A8J7S438"/>